<dbReference type="InterPro" id="IPR003593">
    <property type="entry name" value="AAA+_ATPase"/>
</dbReference>
<dbReference type="InterPro" id="IPR011527">
    <property type="entry name" value="ABC1_TM_dom"/>
</dbReference>
<keyword evidence="8 15" id="KW-0067">ATP-binding</keyword>
<dbReference type="InterPro" id="IPR017871">
    <property type="entry name" value="ABC_transporter-like_CS"/>
</dbReference>
<dbReference type="Proteomes" id="UP000248758">
    <property type="component" value="Chromosome 1"/>
</dbReference>
<keyword evidence="10 12" id="KW-0472">Membrane</keyword>
<feature type="transmembrane region" description="Helical" evidence="12">
    <location>
        <begin position="67"/>
        <end position="85"/>
    </location>
</feature>
<protein>
    <recommendedName>
        <fullName evidence="3">ABC-type xenobiotic transporter</fullName>
        <ecNumber evidence="3">7.6.2.2</ecNumber>
    </recommendedName>
</protein>
<keyword evidence="7" id="KW-0547">Nucleotide-binding</keyword>
<dbReference type="InterPro" id="IPR039421">
    <property type="entry name" value="Type_1_exporter"/>
</dbReference>
<dbReference type="Gene3D" id="3.40.50.300">
    <property type="entry name" value="P-loop containing nucleotide triphosphate hydrolases"/>
    <property type="match status" value="1"/>
</dbReference>
<dbReference type="Pfam" id="PF00664">
    <property type="entry name" value="ABC_membrane"/>
    <property type="match status" value="1"/>
</dbReference>
<comment type="subcellular location">
    <subcellularLocation>
        <location evidence="1">Cell membrane</location>
        <topology evidence="1">Multi-pass membrane protein</topology>
    </subcellularLocation>
</comment>
<feature type="transmembrane region" description="Helical" evidence="12">
    <location>
        <begin position="251"/>
        <end position="272"/>
    </location>
</feature>
<gene>
    <name evidence="15" type="primary">cydD_2</name>
    <name evidence="15" type="ORF">NCTC11468_02646</name>
</gene>
<evidence type="ECO:0000256" key="6">
    <source>
        <dbReference type="ARBA" id="ARBA00022692"/>
    </source>
</evidence>
<keyword evidence="9 12" id="KW-1133">Transmembrane helix</keyword>
<dbReference type="PANTHER" id="PTHR24221:SF590">
    <property type="entry name" value="COMPONENT LINKED WITH THE ASSEMBLY OF CYTOCHROME' TRANSPORT TRANSMEMBRANE ATP-BINDING PROTEIN ABC TRANSPORTER CYDD-RELATED"/>
    <property type="match status" value="1"/>
</dbReference>
<dbReference type="FunFam" id="3.40.50.300:FF:000299">
    <property type="entry name" value="ABC transporter ATP-binding protein/permease"/>
    <property type="match status" value="1"/>
</dbReference>
<dbReference type="GO" id="GO:0016887">
    <property type="term" value="F:ATP hydrolysis activity"/>
    <property type="evidence" value="ECO:0007669"/>
    <property type="project" value="InterPro"/>
</dbReference>
<organism evidence="15 16">
    <name type="scientific">Tatumella ptyseos</name>
    <dbReference type="NCBI Taxonomy" id="82987"/>
    <lineage>
        <taxon>Bacteria</taxon>
        <taxon>Pseudomonadati</taxon>
        <taxon>Pseudomonadota</taxon>
        <taxon>Gammaproteobacteria</taxon>
        <taxon>Enterobacterales</taxon>
        <taxon>Erwiniaceae</taxon>
        <taxon>Tatumella</taxon>
    </lineage>
</organism>
<feature type="domain" description="ABC transporter" evidence="13">
    <location>
        <begin position="347"/>
        <end position="580"/>
    </location>
</feature>
<dbReference type="InterPro" id="IPR014216">
    <property type="entry name" value="ABC_transptr_CydD"/>
</dbReference>
<keyword evidence="6 12" id="KW-0812">Transmembrane</keyword>
<evidence type="ECO:0000256" key="9">
    <source>
        <dbReference type="ARBA" id="ARBA00022989"/>
    </source>
</evidence>
<dbReference type="PANTHER" id="PTHR24221">
    <property type="entry name" value="ATP-BINDING CASSETTE SUB-FAMILY B"/>
    <property type="match status" value="1"/>
</dbReference>
<dbReference type="EMBL" id="LS483499">
    <property type="protein sequence ID" value="SQK75795.1"/>
    <property type="molecule type" value="Genomic_DNA"/>
</dbReference>
<evidence type="ECO:0000256" key="7">
    <source>
        <dbReference type="ARBA" id="ARBA00022741"/>
    </source>
</evidence>
<feature type="transmembrane region" description="Helical" evidence="12">
    <location>
        <begin position="151"/>
        <end position="167"/>
    </location>
</feature>
<dbReference type="PROSITE" id="PS00211">
    <property type="entry name" value="ABC_TRANSPORTER_1"/>
    <property type="match status" value="1"/>
</dbReference>
<sequence length="586" mass="63378">MSSRPPLSGAAARLAERWLSGQRRQAGALFSLSVTMATLSAIMMIAQCWLLAWLIDKVVIGGKGLADLFPAIWLLPVVMILRAGLDMLRQGFAFESAARIRQTLRATLLERISALGPSWSQQQRTGSIASTLGESVEAIETYFSAFLPQKIIIGVVPLAILVALFPADWISGLIMLFTAPLVPLFMILVGKGAEKVNLRQWRKLSLMSAHFFDVISGLTTLRQANAARRQAKIIEAISDNYRQTTMKVLRIAFLSSLVLEFFATISTAMVAVYVGFRLYYGDLAFLPGLFALLLAPEFFRPLRDLGAHYHARMDAIGATEGLLDILNAQPPEQRHSKPLPEQSPQEIHVEGLGYQHPEGGGIDDISFTLRRGETLAIVGSSGAGKTTLARLLLRFISPASGKILLDGQDLSELDLQAWQKQIGWLPQRPTLFAGTIADNICLAHPQASDNEVQAAATLAQASTFIENLPEGYMTQVGDGGQGLSGGQIQRVAMARAVLTAPPVLILDEPTAALDSKTAQQMMASLVSTLPDSARLVITHDTSVAAMADRVLVLAQGRVIESGHPDDLLRSGGVFAELERLQKGATE</sequence>
<evidence type="ECO:0000256" key="10">
    <source>
        <dbReference type="ARBA" id="ARBA00023136"/>
    </source>
</evidence>
<feature type="transmembrane region" description="Helical" evidence="12">
    <location>
        <begin position="27"/>
        <end position="55"/>
    </location>
</feature>
<evidence type="ECO:0000256" key="3">
    <source>
        <dbReference type="ARBA" id="ARBA00012191"/>
    </source>
</evidence>
<dbReference type="SUPFAM" id="SSF52540">
    <property type="entry name" value="P-loop containing nucleoside triphosphate hydrolases"/>
    <property type="match status" value="1"/>
</dbReference>
<dbReference type="RefSeq" id="WP_029991451.1">
    <property type="nucleotide sequence ID" value="NZ_LS483499.1"/>
</dbReference>
<dbReference type="NCBIfam" id="TIGR02857">
    <property type="entry name" value="CydD"/>
    <property type="match status" value="1"/>
</dbReference>
<dbReference type="InterPro" id="IPR027417">
    <property type="entry name" value="P-loop_NTPase"/>
</dbReference>
<dbReference type="InterPro" id="IPR036640">
    <property type="entry name" value="ABC1_TM_sf"/>
</dbReference>
<evidence type="ECO:0000259" key="14">
    <source>
        <dbReference type="PROSITE" id="PS50929"/>
    </source>
</evidence>
<evidence type="ECO:0000256" key="5">
    <source>
        <dbReference type="ARBA" id="ARBA00022475"/>
    </source>
</evidence>
<dbReference type="EC" id="7.6.2.2" evidence="3"/>
<evidence type="ECO:0000256" key="1">
    <source>
        <dbReference type="ARBA" id="ARBA00004651"/>
    </source>
</evidence>
<name>A0A2X5RBC6_9GAMM</name>
<evidence type="ECO:0000256" key="12">
    <source>
        <dbReference type="SAM" id="Phobius"/>
    </source>
</evidence>
<dbReference type="AlphaFoldDB" id="A0A2X5RBC6"/>
<dbReference type="GO" id="GO:0008559">
    <property type="term" value="F:ABC-type xenobiotic transporter activity"/>
    <property type="evidence" value="ECO:0007669"/>
    <property type="project" value="UniProtKB-EC"/>
</dbReference>
<comment type="catalytic activity">
    <reaction evidence="11">
        <text>ATP + H2O + xenobioticSide 1 = ADP + phosphate + xenobioticSide 2.</text>
        <dbReference type="EC" id="7.6.2.2"/>
    </reaction>
</comment>
<comment type="similarity">
    <text evidence="2">Belongs to the ABC transporter superfamily. Drug exporter-2 (TC 3.A.1.117) family.</text>
</comment>
<dbReference type="GO" id="GO:0005886">
    <property type="term" value="C:plasma membrane"/>
    <property type="evidence" value="ECO:0007669"/>
    <property type="project" value="UniProtKB-SubCell"/>
</dbReference>
<dbReference type="InterPro" id="IPR003439">
    <property type="entry name" value="ABC_transporter-like_ATP-bd"/>
</dbReference>
<evidence type="ECO:0000256" key="4">
    <source>
        <dbReference type="ARBA" id="ARBA00022448"/>
    </source>
</evidence>
<keyword evidence="5" id="KW-1003">Cell membrane</keyword>
<dbReference type="SUPFAM" id="SSF90123">
    <property type="entry name" value="ABC transporter transmembrane region"/>
    <property type="match status" value="1"/>
</dbReference>
<evidence type="ECO:0000256" key="8">
    <source>
        <dbReference type="ARBA" id="ARBA00022840"/>
    </source>
</evidence>
<dbReference type="PROSITE" id="PS50893">
    <property type="entry name" value="ABC_TRANSPORTER_2"/>
    <property type="match status" value="1"/>
</dbReference>
<feature type="domain" description="ABC transmembrane type-1" evidence="14">
    <location>
        <begin position="32"/>
        <end position="314"/>
    </location>
</feature>
<dbReference type="GO" id="GO:0005524">
    <property type="term" value="F:ATP binding"/>
    <property type="evidence" value="ECO:0007669"/>
    <property type="project" value="UniProtKB-KW"/>
</dbReference>
<evidence type="ECO:0000256" key="2">
    <source>
        <dbReference type="ARBA" id="ARBA00006526"/>
    </source>
</evidence>
<dbReference type="KEGG" id="tpty:NCTC11468_02646"/>
<dbReference type="PROSITE" id="PS50929">
    <property type="entry name" value="ABC_TM1F"/>
    <property type="match status" value="1"/>
</dbReference>
<reference evidence="15 16" key="1">
    <citation type="submission" date="2018-06" db="EMBL/GenBank/DDBJ databases">
        <authorList>
            <consortium name="Pathogen Informatics"/>
            <person name="Doyle S."/>
        </authorList>
    </citation>
    <scope>NUCLEOTIDE SEQUENCE [LARGE SCALE GENOMIC DNA]</scope>
    <source>
        <strain evidence="15 16">NCTC11468</strain>
    </source>
</reference>
<dbReference type="Gene3D" id="1.20.1560.10">
    <property type="entry name" value="ABC transporter type 1, transmembrane domain"/>
    <property type="match status" value="1"/>
</dbReference>
<dbReference type="SMART" id="SM00382">
    <property type="entry name" value="AAA"/>
    <property type="match status" value="1"/>
</dbReference>
<evidence type="ECO:0000313" key="15">
    <source>
        <dbReference type="EMBL" id="SQK75795.1"/>
    </source>
</evidence>
<evidence type="ECO:0000313" key="16">
    <source>
        <dbReference type="Proteomes" id="UP000248758"/>
    </source>
</evidence>
<keyword evidence="4" id="KW-0813">Transport</keyword>
<accession>A0A2X5RBC6</accession>
<dbReference type="GO" id="GO:0042883">
    <property type="term" value="P:cysteine transport"/>
    <property type="evidence" value="ECO:0007669"/>
    <property type="project" value="InterPro"/>
</dbReference>
<evidence type="ECO:0000259" key="13">
    <source>
        <dbReference type="PROSITE" id="PS50893"/>
    </source>
</evidence>
<evidence type="ECO:0000256" key="11">
    <source>
        <dbReference type="ARBA" id="ARBA00034018"/>
    </source>
</evidence>
<feature type="transmembrane region" description="Helical" evidence="12">
    <location>
        <begin position="173"/>
        <end position="193"/>
    </location>
</feature>
<dbReference type="CDD" id="cd18584">
    <property type="entry name" value="ABC_6TM_AarD_CydD"/>
    <property type="match status" value="1"/>
</dbReference>
<proteinExistence type="inferred from homology"/>
<dbReference type="Pfam" id="PF00005">
    <property type="entry name" value="ABC_tran"/>
    <property type="match status" value="1"/>
</dbReference>